<dbReference type="Gene3D" id="1.10.357.10">
    <property type="entry name" value="Tetracycline Repressor, domain 2"/>
    <property type="match status" value="1"/>
</dbReference>
<dbReference type="GO" id="GO:0000976">
    <property type="term" value="F:transcription cis-regulatory region binding"/>
    <property type="evidence" value="ECO:0007669"/>
    <property type="project" value="TreeGrafter"/>
</dbReference>
<keyword evidence="1" id="KW-0805">Transcription regulation</keyword>
<dbReference type="Proteomes" id="UP000521075">
    <property type="component" value="Unassembled WGS sequence"/>
</dbReference>
<dbReference type="RefSeq" id="WP_179699450.1">
    <property type="nucleotide sequence ID" value="NZ_BAAAHA010000002.1"/>
</dbReference>
<keyword evidence="7" id="KW-1185">Reference proteome</keyword>
<evidence type="ECO:0000313" key="6">
    <source>
        <dbReference type="EMBL" id="NYK08367.1"/>
    </source>
</evidence>
<evidence type="ECO:0000313" key="7">
    <source>
        <dbReference type="Proteomes" id="UP000521075"/>
    </source>
</evidence>
<sequence length="190" mass="20346">MTPSVRPVRPSSEEIDRAILDATAGLLARKGLRDTAVQAVADATGYSKTGLLGRFPSKEVLVDAALRQCVEQTRAVHGAVADLPDGPDRDAAALRGLIDLALLRRGWTELALASVPPFRDEALEEQLAQIGDLLFDMFHMETDIERRARVTGAIGALAVLALTYDQEATAAQARPLILATCWGALGHEPL</sequence>
<dbReference type="InterPro" id="IPR009057">
    <property type="entry name" value="Homeodomain-like_sf"/>
</dbReference>
<dbReference type="InterPro" id="IPR001647">
    <property type="entry name" value="HTH_TetR"/>
</dbReference>
<organism evidence="6 7">
    <name type="scientific">Leifsonia naganoensis</name>
    <dbReference type="NCBI Taxonomy" id="150025"/>
    <lineage>
        <taxon>Bacteria</taxon>
        <taxon>Bacillati</taxon>
        <taxon>Actinomycetota</taxon>
        <taxon>Actinomycetes</taxon>
        <taxon>Micrococcales</taxon>
        <taxon>Microbacteriaceae</taxon>
        <taxon>Leifsonia</taxon>
    </lineage>
</organism>
<accession>A0A853DJD7</accession>
<dbReference type="PANTHER" id="PTHR30055">
    <property type="entry name" value="HTH-TYPE TRANSCRIPTIONAL REGULATOR RUTR"/>
    <property type="match status" value="1"/>
</dbReference>
<gene>
    <name evidence="6" type="ORF">HNR14_000248</name>
</gene>
<dbReference type="EMBL" id="JACCHJ010000001">
    <property type="protein sequence ID" value="NYK08367.1"/>
    <property type="molecule type" value="Genomic_DNA"/>
</dbReference>
<dbReference type="SUPFAM" id="SSF46689">
    <property type="entry name" value="Homeodomain-like"/>
    <property type="match status" value="1"/>
</dbReference>
<dbReference type="PANTHER" id="PTHR30055:SF234">
    <property type="entry name" value="HTH-TYPE TRANSCRIPTIONAL REGULATOR BETI"/>
    <property type="match status" value="1"/>
</dbReference>
<feature type="domain" description="HTH tetR-type" evidence="5">
    <location>
        <begin position="13"/>
        <end position="73"/>
    </location>
</feature>
<evidence type="ECO:0000256" key="4">
    <source>
        <dbReference type="PROSITE-ProRule" id="PRU00335"/>
    </source>
</evidence>
<evidence type="ECO:0000256" key="3">
    <source>
        <dbReference type="ARBA" id="ARBA00023163"/>
    </source>
</evidence>
<dbReference type="AlphaFoldDB" id="A0A853DJD7"/>
<dbReference type="InterPro" id="IPR050109">
    <property type="entry name" value="HTH-type_TetR-like_transc_reg"/>
</dbReference>
<reference evidence="6 7" key="1">
    <citation type="submission" date="2020-07" db="EMBL/GenBank/DDBJ databases">
        <title>Sequencing the genomes of 1000 actinobacteria strains.</title>
        <authorList>
            <person name="Klenk H.-P."/>
        </authorList>
    </citation>
    <scope>NUCLEOTIDE SEQUENCE [LARGE SCALE GENOMIC DNA]</scope>
    <source>
        <strain evidence="6 7">DSM 15166</strain>
    </source>
</reference>
<name>A0A853DJD7_9MICO</name>
<dbReference type="Pfam" id="PF00440">
    <property type="entry name" value="TetR_N"/>
    <property type="match status" value="1"/>
</dbReference>
<keyword evidence="2 4" id="KW-0238">DNA-binding</keyword>
<dbReference type="PROSITE" id="PS50977">
    <property type="entry name" value="HTH_TETR_2"/>
    <property type="match status" value="1"/>
</dbReference>
<evidence type="ECO:0000256" key="2">
    <source>
        <dbReference type="ARBA" id="ARBA00023125"/>
    </source>
</evidence>
<evidence type="ECO:0000256" key="1">
    <source>
        <dbReference type="ARBA" id="ARBA00023015"/>
    </source>
</evidence>
<comment type="caution">
    <text evidence="6">The sequence shown here is derived from an EMBL/GenBank/DDBJ whole genome shotgun (WGS) entry which is preliminary data.</text>
</comment>
<feature type="DNA-binding region" description="H-T-H motif" evidence="4">
    <location>
        <begin position="36"/>
        <end position="55"/>
    </location>
</feature>
<evidence type="ECO:0000259" key="5">
    <source>
        <dbReference type="PROSITE" id="PS50977"/>
    </source>
</evidence>
<keyword evidence="3" id="KW-0804">Transcription</keyword>
<protein>
    <submittedName>
        <fullName evidence="6">AcrR family transcriptional regulator</fullName>
    </submittedName>
</protein>
<dbReference type="GO" id="GO:0003700">
    <property type="term" value="F:DNA-binding transcription factor activity"/>
    <property type="evidence" value="ECO:0007669"/>
    <property type="project" value="TreeGrafter"/>
</dbReference>
<proteinExistence type="predicted"/>